<reference evidence="13 14" key="1">
    <citation type="journal article" date="2014" name="Int. J. Syst. Evol. Microbiol.">
        <title>Complete genome sequence of Corynebacterium casei LMG S-19264T (=DSM 44701T), isolated from a smear-ripened cheese.</title>
        <authorList>
            <consortium name="US DOE Joint Genome Institute (JGI-PGF)"/>
            <person name="Walter F."/>
            <person name="Albersmeier A."/>
            <person name="Kalinowski J."/>
            <person name="Ruckert C."/>
        </authorList>
    </citation>
    <scope>NUCLEOTIDE SEQUENCE [LARGE SCALE GENOMIC DNA]</scope>
    <source>
        <strain evidence="13 14">IBRC-M 10912</strain>
    </source>
</reference>
<keyword evidence="10" id="KW-0670">Pyruvate</keyword>
<dbReference type="NCBIfam" id="NF038088">
    <property type="entry name" value="anchor_synt_D"/>
    <property type="match status" value="1"/>
</dbReference>
<evidence type="ECO:0000256" key="3">
    <source>
        <dbReference type="ARBA" id="ARBA00022793"/>
    </source>
</evidence>
<dbReference type="NCBIfam" id="NF003683">
    <property type="entry name" value="PRK05305.2-3"/>
    <property type="match status" value="1"/>
</dbReference>
<keyword evidence="12" id="KW-1133">Transmembrane helix</keyword>
<protein>
    <submittedName>
        <fullName evidence="13">Protein sorting system archaetidylserine decarboxylase</fullName>
    </submittedName>
</protein>
<keyword evidence="3" id="KW-0210">Decarboxylase</keyword>
<name>A0ABD5P5H9_9EURY</name>
<dbReference type="GeneID" id="71852035"/>
<keyword evidence="5 12" id="KW-0472">Membrane</keyword>
<dbReference type="PANTHER" id="PTHR35809">
    <property type="entry name" value="ARCHAETIDYLSERINE DECARBOXYLASE PROENZYME-RELATED"/>
    <property type="match status" value="1"/>
</dbReference>
<gene>
    <name evidence="13" type="ORF">ACFOZ7_21075</name>
</gene>
<dbReference type="GO" id="GO:0016831">
    <property type="term" value="F:carboxy-lyase activity"/>
    <property type="evidence" value="ECO:0007669"/>
    <property type="project" value="UniProtKB-KW"/>
</dbReference>
<keyword evidence="6" id="KW-0865">Zymogen</keyword>
<keyword evidence="8" id="KW-0456">Lyase</keyword>
<sequence>MNFAPGAWRYAVFPLLAAPFAFVFSVTASVLTLALGVATLAFFRDPERSPPPAGTVSPADGKVSVIREEGDRVRLGVFMNVWNVHVVRAPFGGTVEAVDHSPGAHRPAFSKDSDRNEKVRVQFAGDEDDDHEVTLIAGAFARRIHPYVEPGDDLERGERLGHIAFGSRVDVLFPPAVDREDVAVELGEKVTAGETIVLEEDAGFAVDSVLGDDEEGDLEDVSDETDLSDDDKSDDGERSWT</sequence>
<keyword evidence="9" id="KW-1208">Phospholipid metabolism</keyword>
<dbReference type="GO" id="GO:0008654">
    <property type="term" value="P:phospholipid biosynthetic process"/>
    <property type="evidence" value="ECO:0007669"/>
    <property type="project" value="UniProtKB-KW"/>
</dbReference>
<keyword evidence="2" id="KW-0444">Lipid biosynthesis</keyword>
<organism evidence="13 14">
    <name type="scientific">Natribaculum luteum</name>
    <dbReference type="NCBI Taxonomy" id="1586232"/>
    <lineage>
        <taxon>Archaea</taxon>
        <taxon>Methanobacteriati</taxon>
        <taxon>Methanobacteriota</taxon>
        <taxon>Stenosarchaea group</taxon>
        <taxon>Halobacteria</taxon>
        <taxon>Halobacteriales</taxon>
        <taxon>Natrialbaceae</taxon>
        <taxon>Natribaculum</taxon>
    </lineage>
</organism>
<evidence type="ECO:0000256" key="5">
    <source>
        <dbReference type="ARBA" id="ARBA00023136"/>
    </source>
</evidence>
<evidence type="ECO:0000256" key="2">
    <source>
        <dbReference type="ARBA" id="ARBA00022516"/>
    </source>
</evidence>
<evidence type="ECO:0000313" key="14">
    <source>
        <dbReference type="Proteomes" id="UP001595821"/>
    </source>
</evidence>
<dbReference type="Proteomes" id="UP001595821">
    <property type="component" value="Unassembled WGS sequence"/>
</dbReference>
<evidence type="ECO:0000256" key="10">
    <source>
        <dbReference type="ARBA" id="ARBA00023317"/>
    </source>
</evidence>
<dbReference type="Pfam" id="PF02666">
    <property type="entry name" value="PS_Dcarbxylase"/>
    <property type="match status" value="1"/>
</dbReference>
<dbReference type="InterPro" id="IPR003817">
    <property type="entry name" value="PS_Dcarbxylase"/>
</dbReference>
<dbReference type="AlphaFoldDB" id="A0ABD5P5H9"/>
<evidence type="ECO:0000256" key="11">
    <source>
        <dbReference type="SAM" id="MobiDB-lite"/>
    </source>
</evidence>
<keyword evidence="7" id="KW-0594">Phospholipid biosynthesis</keyword>
<evidence type="ECO:0000256" key="4">
    <source>
        <dbReference type="ARBA" id="ARBA00023098"/>
    </source>
</evidence>
<evidence type="ECO:0000313" key="13">
    <source>
        <dbReference type="EMBL" id="MFC4249390.1"/>
    </source>
</evidence>
<keyword evidence="1" id="KW-1003">Cell membrane</keyword>
<dbReference type="InterPro" id="IPR033175">
    <property type="entry name" value="PSD-A"/>
</dbReference>
<dbReference type="EMBL" id="JBHSDJ010000132">
    <property type="protein sequence ID" value="MFC4249390.1"/>
    <property type="molecule type" value="Genomic_DNA"/>
</dbReference>
<evidence type="ECO:0000256" key="9">
    <source>
        <dbReference type="ARBA" id="ARBA00023264"/>
    </source>
</evidence>
<comment type="caution">
    <text evidence="13">The sequence shown here is derived from an EMBL/GenBank/DDBJ whole genome shotgun (WGS) entry which is preliminary data.</text>
</comment>
<evidence type="ECO:0000256" key="8">
    <source>
        <dbReference type="ARBA" id="ARBA00023239"/>
    </source>
</evidence>
<evidence type="ECO:0000256" key="12">
    <source>
        <dbReference type="SAM" id="Phobius"/>
    </source>
</evidence>
<evidence type="ECO:0000256" key="7">
    <source>
        <dbReference type="ARBA" id="ARBA00023209"/>
    </source>
</evidence>
<proteinExistence type="predicted"/>
<keyword evidence="4" id="KW-0443">Lipid metabolism</keyword>
<evidence type="ECO:0000256" key="6">
    <source>
        <dbReference type="ARBA" id="ARBA00023145"/>
    </source>
</evidence>
<accession>A0ABD5P5H9</accession>
<feature type="region of interest" description="Disordered" evidence="11">
    <location>
        <begin position="207"/>
        <end position="241"/>
    </location>
</feature>
<feature type="compositionally biased region" description="Acidic residues" evidence="11">
    <location>
        <begin position="210"/>
        <end position="234"/>
    </location>
</feature>
<evidence type="ECO:0000256" key="1">
    <source>
        <dbReference type="ARBA" id="ARBA00022475"/>
    </source>
</evidence>
<feature type="transmembrane region" description="Helical" evidence="12">
    <location>
        <begin position="20"/>
        <end position="43"/>
    </location>
</feature>
<dbReference type="RefSeq" id="WP_246970760.1">
    <property type="nucleotide sequence ID" value="NZ_CP095397.1"/>
</dbReference>
<keyword evidence="12" id="KW-0812">Transmembrane</keyword>
<dbReference type="PANTHER" id="PTHR35809:SF1">
    <property type="entry name" value="ARCHAETIDYLSERINE DECARBOXYLASE PROENZYME-RELATED"/>
    <property type="match status" value="1"/>
</dbReference>